<dbReference type="eggNOG" id="KOG3629">
    <property type="taxonomic scope" value="Eukaryota"/>
</dbReference>
<dbReference type="Ensembl" id="ENSMPUT00000012051.1">
    <property type="protein sequence ID" value="ENSMPUP00000011856.1"/>
    <property type="gene ID" value="ENSMPUG00000011948.1"/>
</dbReference>
<reference evidence="1" key="1">
    <citation type="submission" date="2024-06" db="UniProtKB">
        <authorList>
            <consortium name="Ensembl"/>
        </authorList>
    </citation>
    <scope>IDENTIFICATION</scope>
</reference>
<dbReference type="EMBL" id="AEYP01111296">
    <property type="status" value="NOT_ANNOTATED_CDS"/>
    <property type="molecule type" value="Genomic_DNA"/>
</dbReference>
<accession>M3YKJ9</accession>
<evidence type="ECO:0000313" key="1">
    <source>
        <dbReference type="Ensembl" id="ENSMPUP00000011856.1"/>
    </source>
</evidence>
<dbReference type="AlphaFoldDB" id="M3YKJ9"/>
<name>M3YKJ9_MUSPF</name>
<dbReference type="HOGENOM" id="CLU_1690822_0_0_1"/>
<proteinExistence type="predicted"/>
<dbReference type="InParanoid" id="M3YKJ9"/>
<sequence length="156" mass="16664">MLTLSSDFSASMSVPRAVYAILNTCVEKYPGDFVQPPEFPSLHTLLAYLQVNVPGSDLQRRAQLLLPERQRAPRKTTKQEAGGSCPRAAAPCVRGASRLGPRAAATCLRGASSLGPPAAAPCLRGASMLRSRGAPRACYNQKACLSHPPYCFFCIS</sequence>
<dbReference type="STRING" id="9669.ENSMPUP00000011856"/>
<organism evidence="1">
    <name type="scientific">Mustela putorius furo</name>
    <name type="common">European domestic ferret</name>
    <name type="synonym">Mustela furo</name>
    <dbReference type="NCBI Taxonomy" id="9669"/>
    <lineage>
        <taxon>Eukaryota</taxon>
        <taxon>Metazoa</taxon>
        <taxon>Chordata</taxon>
        <taxon>Craniata</taxon>
        <taxon>Vertebrata</taxon>
        <taxon>Euteleostomi</taxon>
        <taxon>Mammalia</taxon>
        <taxon>Eutheria</taxon>
        <taxon>Laurasiatheria</taxon>
        <taxon>Carnivora</taxon>
        <taxon>Caniformia</taxon>
        <taxon>Musteloidea</taxon>
        <taxon>Mustelidae</taxon>
        <taxon>Mustelinae</taxon>
        <taxon>Mustela</taxon>
    </lineage>
</organism>
<protein>
    <submittedName>
        <fullName evidence="1">Uncharacterized protein</fullName>
    </submittedName>
</protein>